<dbReference type="SUPFAM" id="SSF55136">
    <property type="entry name" value="Probable bacterial effector-binding domain"/>
    <property type="match status" value="1"/>
</dbReference>
<comment type="caution">
    <text evidence="1">The sequence shown here is derived from an EMBL/GenBank/DDBJ whole genome shotgun (WGS) entry which is preliminary data.</text>
</comment>
<sequence>MQTITWRGLLALLLIVNWTSVMAIEEPEYSVITHLDEVEFRLYKPYLLAETLVAGERSQKRAANMGFRRLFDYISGANSVQSKMAMTAPVQQQPASQKIAMTAPVQQTPAGEGWLIAFVVPGKFTEESVPQPDNPDVSIRAVPEQVMAVLSYTGRWTEENHQRHRQALLAALSAADVEVLGQPVTAAYNSPFSLPFMRRNEVMVAVAAAP</sequence>
<protein>
    <recommendedName>
        <fullName evidence="2">Heme-binding protein</fullName>
    </recommendedName>
</protein>
<dbReference type="Pfam" id="PF04832">
    <property type="entry name" value="SOUL"/>
    <property type="match status" value="1"/>
</dbReference>
<dbReference type="EMBL" id="LAZR01000001">
    <property type="protein sequence ID" value="KKO12342.1"/>
    <property type="molecule type" value="Genomic_DNA"/>
</dbReference>
<dbReference type="Gene3D" id="3.20.80.10">
    <property type="entry name" value="Regulatory factor, effector binding domain"/>
    <property type="match status" value="1"/>
</dbReference>
<gene>
    <name evidence="1" type="ORF">LCGC14_0003520</name>
</gene>
<evidence type="ECO:0000313" key="1">
    <source>
        <dbReference type="EMBL" id="KKO12342.1"/>
    </source>
</evidence>
<organism evidence="1">
    <name type="scientific">marine sediment metagenome</name>
    <dbReference type="NCBI Taxonomy" id="412755"/>
    <lineage>
        <taxon>unclassified sequences</taxon>
        <taxon>metagenomes</taxon>
        <taxon>ecological metagenomes</taxon>
    </lineage>
</organism>
<dbReference type="AlphaFoldDB" id="A0A0F9YJB9"/>
<dbReference type="InterPro" id="IPR006917">
    <property type="entry name" value="SOUL_heme-bd"/>
</dbReference>
<dbReference type="PANTHER" id="PTHR11220">
    <property type="entry name" value="HEME-BINDING PROTEIN-RELATED"/>
    <property type="match status" value="1"/>
</dbReference>
<reference evidence="1" key="1">
    <citation type="journal article" date="2015" name="Nature">
        <title>Complex archaea that bridge the gap between prokaryotes and eukaryotes.</title>
        <authorList>
            <person name="Spang A."/>
            <person name="Saw J.H."/>
            <person name="Jorgensen S.L."/>
            <person name="Zaremba-Niedzwiedzka K."/>
            <person name="Martijn J."/>
            <person name="Lind A.E."/>
            <person name="van Eijk R."/>
            <person name="Schleper C."/>
            <person name="Guy L."/>
            <person name="Ettema T.J."/>
        </authorList>
    </citation>
    <scope>NUCLEOTIDE SEQUENCE</scope>
</reference>
<dbReference type="PANTHER" id="PTHR11220:SF58">
    <property type="entry name" value="SOUL HEME-BINDING FAMILY PROTEIN"/>
    <property type="match status" value="1"/>
</dbReference>
<evidence type="ECO:0008006" key="2">
    <source>
        <dbReference type="Google" id="ProtNLM"/>
    </source>
</evidence>
<proteinExistence type="predicted"/>
<dbReference type="InterPro" id="IPR011256">
    <property type="entry name" value="Reg_factor_effector_dom_sf"/>
</dbReference>
<name>A0A0F9YJB9_9ZZZZ</name>
<accession>A0A0F9YJB9</accession>